<organism evidence="1 2">
    <name type="scientific">Paracoccus aminophilus JCM 7686</name>
    <dbReference type="NCBI Taxonomy" id="1367847"/>
    <lineage>
        <taxon>Bacteria</taxon>
        <taxon>Pseudomonadati</taxon>
        <taxon>Pseudomonadota</taxon>
        <taxon>Alphaproteobacteria</taxon>
        <taxon>Rhodobacterales</taxon>
        <taxon>Paracoccaceae</taxon>
        <taxon>Paracoccus</taxon>
    </lineage>
</organism>
<sequence>MTPPLKQDLVSAKRDWHFHSMSRELVNDLCARQPGAAWSDPWGEGHDCWKVGGKIFALIGAASETVSVKTASPEMAELLIQTGVAERAKYLHRSWVAVPLDSAPDELLHRIRASYKLIRDKLPKRLRDGLELS</sequence>
<dbReference type="Pfam" id="PF04237">
    <property type="entry name" value="YjbR"/>
    <property type="match status" value="1"/>
</dbReference>
<name>S5XU71_PARAH</name>
<dbReference type="SUPFAM" id="SSF142906">
    <property type="entry name" value="YjbR-like"/>
    <property type="match status" value="1"/>
</dbReference>
<dbReference type="Gene3D" id="3.90.1150.30">
    <property type="match status" value="1"/>
</dbReference>
<dbReference type="PATRIC" id="fig|1367847.3.peg.1622"/>
<evidence type="ECO:0000313" key="2">
    <source>
        <dbReference type="Proteomes" id="UP000015480"/>
    </source>
</evidence>
<dbReference type="HOGENOM" id="CLU_105851_4_2_5"/>
<dbReference type="EMBL" id="CP006650">
    <property type="protein sequence ID" value="AGT08742.1"/>
    <property type="molecule type" value="Genomic_DNA"/>
</dbReference>
<dbReference type="KEGG" id="pami:JCM7686_1641"/>
<evidence type="ECO:0000313" key="1">
    <source>
        <dbReference type="EMBL" id="AGT08742.1"/>
    </source>
</evidence>
<protein>
    <recommendedName>
        <fullName evidence="3">MmcQ/YjbR family DNA-binding protein</fullName>
    </recommendedName>
</protein>
<dbReference type="eggNOG" id="COG2315">
    <property type="taxonomic scope" value="Bacteria"/>
</dbReference>
<proteinExistence type="predicted"/>
<evidence type="ECO:0008006" key="3">
    <source>
        <dbReference type="Google" id="ProtNLM"/>
    </source>
</evidence>
<dbReference type="InterPro" id="IPR058532">
    <property type="entry name" value="YjbR/MT2646/Rv2570-like"/>
</dbReference>
<dbReference type="STRING" id="1367847.JCM7686_1641"/>
<keyword evidence="2" id="KW-1185">Reference proteome</keyword>
<gene>
    <name evidence="1" type="ORF">JCM7686_1641</name>
</gene>
<reference evidence="1 2" key="1">
    <citation type="journal article" date="2014" name="BMC Genomics">
        <title>Architecture and functions of a multipartite genome of the methylotrophic bacterium Paracoccus aminophilus JCM 7686, containing primary and secondary chromids.</title>
        <authorList>
            <person name="Dziewit L."/>
            <person name="Czarnecki J."/>
            <person name="Wibberg D."/>
            <person name="Radlinska M."/>
            <person name="Mrozek P."/>
            <person name="Szymczak M."/>
            <person name="Schluter A."/>
            <person name="Puhler A."/>
            <person name="Bartosik D."/>
        </authorList>
    </citation>
    <scope>NUCLEOTIDE SEQUENCE [LARGE SCALE GENOMIC DNA]</scope>
    <source>
        <strain evidence="1">JCM 7686</strain>
    </source>
</reference>
<dbReference type="AlphaFoldDB" id="S5XU71"/>
<dbReference type="InterPro" id="IPR038056">
    <property type="entry name" value="YjbR-like_sf"/>
</dbReference>
<accession>S5XU71</accession>
<dbReference type="Proteomes" id="UP000015480">
    <property type="component" value="Chromosome"/>
</dbReference>